<dbReference type="Pfam" id="PF14324">
    <property type="entry name" value="PINIT"/>
    <property type="match status" value="1"/>
</dbReference>
<dbReference type="OrthoDB" id="10263264at2759"/>
<dbReference type="Proteomes" id="UP000314294">
    <property type="component" value="Unassembled WGS sequence"/>
</dbReference>
<dbReference type="Gene3D" id="2.60.120.780">
    <property type="entry name" value="PINIT domain"/>
    <property type="match status" value="1"/>
</dbReference>
<dbReference type="PROSITE" id="PS51466">
    <property type="entry name" value="PINIT"/>
    <property type="match status" value="1"/>
</dbReference>
<dbReference type="AlphaFoldDB" id="A0A4Z2IAH0"/>
<dbReference type="EMBL" id="SRLO01000108">
    <property type="protein sequence ID" value="TNN75026.1"/>
    <property type="molecule type" value="Genomic_DNA"/>
</dbReference>
<reference evidence="8 9" key="1">
    <citation type="submission" date="2019-03" db="EMBL/GenBank/DDBJ databases">
        <title>First draft genome of Liparis tanakae, snailfish: a comprehensive survey of snailfish specific genes.</title>
        <authorList>
            <person name="Kim W."/>
            <person name="Song I."/>
            <person name="Jeong J.-H."/>
            <person name="Kim D."/>
            <person name="Kim S."/>
            <person name="Ryu S."/>
            <person name="Song J.Y."/>
            <person name="Lee S.K."/>
        </authorList>
    </citation>
    <scope>NUCLEOTIDE SEQUENCE [LARGE SCALE GENOMIC DNA]</scope>
    <source>
        <tissue evidence="8">Muscle</tissue>
    </source>
</reference>
<dbReference type="GO" id="GO:0000785">
    <property type="term" value="C:chromatin"/>
    <property type="evidence" value="ECO:0007669"/>
    <property type="project" value="TreeGrafter"/>
</dbReference>
<accession>A0A4Z2IAH0</accession>
<dbReference type="InterPro" id="IPR003034">
    <property type="entry name" value="SAP_dom"/>
</dbReference>
<keyword evidence="8" id="KW-0436">Ligase</keyword>
<proteinExistence type="inferred from homology"/>
<protein>
    <submittedName>
        <fullName evidence="8">E3 SUMO-protein ligase PIAS4</fullName>
    </submittedName>
</protein>
<sequence length="429" mass="46738">MAAELNMVKSFRVSDLQTLLASMGRSKSGLKQDLVGRALRLVQTEYSPELLKNVRQLYESRFPKTSGWLAARRPDGVPVAYSSLSSSPTATSQGADYLNGISKPAATTAAEVKLVPLPFYQTLETLLLPTELVAQNNEKLQDSQCIFELTPSQADQIRNARICYTDSIGVQEDQYPPNIAVKVNQSYCHVPGYYPSNKPGVEPRRPCRPVNITPWLHLSSATNRVTVTWGNFGKRYSVAVYLVRVFTAADLFSQLKLCSVESAERCRERIQDKLRFDPESEIATTGLRVSLICPMNEKKPTWTCPVCDKPAPFELLTIDGDDKERDRERERSNTPEYPVVDICIPEANGHSPAHSSTSLTGKSGSGSVGMAGGPAASGGGAVVDLTLDSSSEEEGGGAGGDSEDTEDSADSPAPKRGRYNYDKDLVTAY</sequence>
<dbReference type="Gene3D" id="1.10.720.30">
    <property type="entry name" value="SAP domain"/>
    <property type="match status" value="1"/>
</dbReference>
<dbReference type="FunFam" id="1.10.720.30:FF:000009">
    <property type="entry name" value="E3 SUMO-protein ligase PIAS4"/>
    <property type="match status" value="1"/>
</dbReference>
<dbReference type="InterPro" id="IPR023321">
    <property type="entry name" value="PINIT"/>
</dbReference>
<evidence type="ECO:0000256" key="3">
    <source>
        <dbReference type="ARBA" id="ARBA00022679"/>
    </source>
</evidence>
<dbReference type="PANTHER" id="PTHR10782:SF9">
    <property type="entry name" value="E3 SUMO-PROTEIN LIGASE PIAS4"/>
    <property type="match status" value="1"/>
</dbReference>
<dbReference type="FunFam" id="2.60.120.780:FF:000002">
    <property type="entry name" value="E3 SUMO-protein ligase PIAS4"/>
    <property type="match status" value="1"/>
</dbReference>
<name>A0A4Z2IAH0_9TELE</name>
<evidence type="ECO:0000259" key="7">
    <source>
        <dbReference type="PROSITE" id="PS51466"/>
    </source>
</evidence>
<evidence type="ECO:0000256" key="4">
    <source>
        <dbReference type="ARBA" id="ARBA00022786"/>
    </source>
</evidence>
<feature type="domain" description="SAP" evidence="6">
    <location>
        <begin position="8"/>
        <end position="42"/>
    </location>
</feature>
<dbReference type="PANTHER" id="PTHR10782">
    <property type="entry name" value="ZINC FINGER MIZ DOMAIN-CONTAINING PROTEIN"/>
    <property type="match status" value="1"/>
</dbReference>
<dbReference type="GO" id="GO:0061665">
    <property type="term" value="F:SUMO ligase activity"/>
    <property type="evidence" value="ECO:0007669"/>
    <property type="project" value="TreeGrafter"/>
</dbReference>
<feature type="compositionally biased region" description="Gly residues" evidence="5">
    <location>
        <begin position="363"/>
        <end position="381"/>
    </location>
</feature>
<dbReference type="GO" id="GO:0006357">
    <property type="term" value="P:regulation of transcription by RNA polymerase II"/>
    <property type="evidence" value="ECO:0007669"/>
    <property type="project" value="TreeGrafter"/>
</dbReference>
<feature type="compositionally biased region" description="Acidic residues" evidence="5">
    <location>
        <begin position="390"/>
        <end position="409"/>
    </location>
</feature>
<feature type="domain" description="PINIT" evidence="7">
    <location>
        <begin position="100"/>
        <end position="246"/>
    </location>
</feature>
<feature type="compositionally biased region" description="Basic and acidic residues" evidence="5">
    <location>
        <begin position="419"/>
        <end position="429"/>
    </location>
</feature>
<dbReference type="GO" id="GO:0003712">
    <property type="term" value="F:transcription coregulator activity"/>
    <property type="evidence" value="ECO:0007669"/>
    <property type="project" value="TreeGrafter"/>
</dbReference>
<keyword evidence="3" id="KW-0808">Transferase</keyword>
<comment type="caution">
    <text evidence="8">The sequence shown here is derived from an EMBL/GenBank/DDBJ whole genome shotgun (WGS) entry which is preliminary data.</text>
</comment>
<dbReference type="UniPathway" id="UPA00886"/>
<gene>
    <name evidence="8" type="primary">Pias4</name>
    <name evidence="8" type="ORF">EYF80_014772</name>
</gene>
<dbReference type="GO" id="GO:0016925">
    <property type="term" value="P:protein sumoylation"/>
    <property type="evidence" value="ECO:0007669"/>
    <property type="project" value="UniProtKB-UniPathway"/>
</dbReference>
<evidence type="ECO:0000256" key="2">
    <source>
        <dbReference type="ARBA" id="ARBA00005383"/>
    </source>
</evidence>
<keyword evidence="9" id="KW-1185">Reference proteome</keyword>
<evidence type="ECO:0000259" key="6">
    <source>
        <dbReference type="PROSITE" id="PS50800"/>
    </source>
</evidence>
<dbReference type="InterPro" id="IPR038654">
    <property type="entry name" value="PINIT_sf"/>
</dbReference>
<dbReference type="InterPro" id="IPR036361">
    <property type="entry name" value="SAP_dom_sf"/>
</dbReference>
<dbReference type="Pfam" id="PF02037">
    <property type="entry name" value="SAP"/>
    <property type="match status" value="1"/>
</dbReference>
<dbReference type="SUPFAM" id="SSF68906">
    <property type="entry name" value="SAP domain"/>
    <property type="match status" value="1"/>
</dbReference>
<dbReference type="PROSITE" id="PS50800">
    <property type="entry name" value="SAP"/>
    <property type="match status" value="1"/>
</dbReference>
<feature type="compositionally biased region" description="Basic and acidic residues" evidence="5">
    <location>
        <begin position="320"/>
        <end position="333"/>
    </location>
</feature>
<evidence type="ECO:0000313" key="8">
    <source>
        <dbReference type="EMBL" id="TNN75026.1"/>
    </source>
</evidence>
<organism evidence="8 9">
    <name type="scientific">Liparis tanakae</name>
    <name type="common">Tanaka's snailfish</name>
    <dbReference type="NCBI Taxonomy" id="230148"/>
    <lineage>
        <taxon>Eukaryota</taxon>
        <taxon>Metazoa</taxon>
        <taxon>Chordata</taxon>
        <taxon>Craniata</taxon>
        <taxon>Vertebrata</taxon>
        <taxon>Euteleostomi</taxon>
        <taxon>Actinopterygii</taxon>
        <taxon>Neopterygii</taxon>
        <taxon>Teleostei</taxon>
        <taxon>Neoteleostei</taxon>
        <taxon>Acanthomorphata</taxon>
        <taxon>Eupercaria</taxon>
        <taxon>Perciformes</taxon>
        <taxon>Cottioidei</taxon>
        <taxon>Cottales</taxon>
        <taxon>Liparidae</taxon>
        <taxon>Liparis</taxon>
    </lineage>
</organism>
<keyword evidence="4" id="KW-0833">Ubl conjugation pathway</keyword>
<dbReference type="GO" id="GO:0016874">
    <property type="term" value="F:ligase activity"/>
    <property type="evidence" value="ECO:0007669"/>
    <property type="project" value="UniProtKB-KW"/>
</dbReference>
<comment type="similarity">
    <text evidence="2">Belongs to the PIAS family.</text>
</comment>
<dbReference type="SMART" id="SM00513">
    <property type="entry name" value="SAP"/>
    <property type="match status" value="1"/>
</dbReference>
<feature type="region of interest" description="Disordered" evidence="5">
    <location>
        <begin position="318"/>
        <end position="429"/>
    </location>
</feature>
<comment type="pathway">
    <text evidence="1">Protein modification; protein sumoylation.</text>
</comment>
<evidence type="ECO:0000256" key="1">
    <source>
        <dbReference type="ARBA" id="ARBA00004718"/>
    </source>
</evidence>
<evidence type="ECO:0000256" key="5">
    <source>
        <dbReference type="SAM" id="MobiDB-lite"/>
    </source>
</evidence>
<evidence type="ECO:0000313" key="9">
    <source>
        <dbReference type="Proteomes" id="UP000314294"/>
    </source>
</evidence>